<dbReference type="InterPro" id="IPR045518">
    <property type="entry name" value="2EXR"/>
</dbReference>
<dbReference type="OrthoDB" id="3513892at2759"/>
<dbReference type="KEGG" id="glz:GLAREA_10400"/>
<dbReference type="GeneID" id="19469447"/>
<evidence type="ECO:0000313" key="3">
    <source>
        <dbReference type="Proteomes" id="UP000016922"/>
    </source>
</evidence>
<sequence length="508" mass="58928">MEPVTSFNLFPKLPAELRIKIWLLVCPTHQRIVHIREKLTELGDMRDVGYWPDKASDCDSLDLAVQEDTYCPYIDEALPVKYGNDYHIWTGHGQAQLADYGFTSSVPQPEKPTKEKIKQDWITKWENTRGSGIWSPNAIPVALHVCRETRSLYQRFGYALAFKTRTQPAMTWYNHSKDILYLPPNYVGEIQEVFEIGSGLYPEDLKGVVGQLSSDDLELVKKIAVPLDFLVSYPGNLPARRANEFVSWWIPLLRRFKTLQELVIITDGNRDPPRHLHVSQVEKFERKDIYWGDGNPCDCMVIDTALEDNWGHYIGWLPKWKPRNGISYDIRTYEQYYPSEMNDCYEKIARRYQANIDDTGWSTSEPGTINNNISPRIPKVRIANIISSTSTQEVQESRKRYRQYVKMLYEASLEEDKTGFKSPRYELQYPPPDGMCRHESAASDSYRSRTIDIEWAVLARAALPTEEIEDELFTDEWVEEVHAQREAKHGVKAAWMDVEAPYFRHGVD</sequence>
<evidence type="ECO:0000313" key="2">
    <source>
        <dbReference type="EMBL" id="EPE34706.1"/>
    </source>
</evidence>
<dbReference type="EMBL" id="KE145356">
    <property type="protein sequence ID" value="EPE34706.1"/>
    <property type="molecule type" value="Genomic_DNA"/>
</dbReference>
<feature type="domain" description="2EXR" evidence="1">
    <location>
        <begin position="7"/>
        <end position="180"/>
    </location>
</feature>
<name>S3DRW5_GLAL2</name>
<proteinExistence type="predicted"/>
<dbReference type="Proteomes" id="UP000016922">
    <property type="component" value="Unassembled WGS sequence"/>
</dbReference>
<dbReference type="AlphaFoldDB" id="S3DRW5"/>
<dbReference type="HOGENOM" id="CLU_536409_0_0_1"/>
<organism evidence="2 3">
    <name type="scientific">Glarea lozoyensis (strain ATCC 20868 / MF5171)</name>
    <dbReference type="NCBI Taxonomy" id="1116229"/>
    <lineage>
        <taxon>Eukaryota</taxon>
        <taxon>Fungi</taxon>
        <taxon>Dikarya</taxon>
        <taxon>Ascomycota</taxon>
        <taxon>Pezizomycotina</taxon>
        <taxon>Leotiomycetes</taxon>
        <taxon>Helotiales</taxon>
        <taxon>Helotiaceae</taxon>
        <taxon>Glarea</taxon>
    </lineage>
</organism>
<reference evidence="2 3" key="1">
    <citation type="journal article" date="2013" name="BMC Genomics">
        <title>Genomics-driven discovery of the pneumocandin biosynthetic gene cluster in the fungus Glarea lozoyensis.</title>
        <authorList>
            <person name="Chen L."/>
            <person name="Yue Q."/>
            <person name="Zhang X."/>
            <person name="Xiang M."/>
            <person name="Wang C."/>
            <person name="Li S."/>
            <person name="Che Y."/>
            <person name="Ortiz-Lopez F.J."/>
            <person name="Bills G.F."/>
            <person name="Liu X."/>
            <person name="An Z."/>
        </authorList>
    </citation>
    <scope>NUCLEOTIDE SEQUENCE [LARGE SCALE GENOMIC DNA]</scope>
    <source>
        <strain evidence="3">ATCC 20868 / MF5171</strain>
    </source>
</reference>
<dbReference type="PANTHER" id="PTHR35910">
    <property type="entry name" value="2EXR DOMAIN-CONTAINING PROTEIN"/>
    <property type="match status" value="1"/>
</dbReference>
<dbReference type="RefSeq" id="XP_008078641.1">
    <property type="nucleotide sequence ID" value="XM_008080450.1"/>
</dbReference>
<protein>
    <recommendedName>
        <fullName evidence="1">2EXR domain-containing protein</fullName>
    </recommendedName>
</protein>
<dbReference type="Pfam" id="PF20150">
    <property type="entry name" value="2EXR"/>
    <property type="match status" value="1"/>
</dbReference>
<evidence type="ECO:0000259" key="1">
    <source>
        <dbReference type="Pfam" id="PF20150"/>
    </source>
</evidence>
<gene>
    <name evidence="2" type="ORF">GLAREA_10400</name>
</gene>
<accession>S3DRW5</accession>
<dbReference type="PANTHER" id="PTHR35910:SF6">
    <property type="entry name" value="2EXR DOMAIN-CONTAINING PROTEIN"/>
    <property type="match status" value="1"/>
</dbReference>
<keyword evidence="3" id="KW-1185">Reference proteome</keyword>